<dbReference type="Gene3D" id="3.20.20.370">
    <property type="entry name" value="Glycoside hydrolase/deacetylase"/>
    <property type="match status" value="1"/>
</dbReference>
<name>A0A382WUV4_9ZZZZ</name>
<dbReference type="InterPro" id="IPR011330">
    <property type="entry name" value="Glyco_hydro/deAcase_b/a-brl"/>
</dbReference>
<protein>
    <recommendedName>
        <fullName evidence="2">NodB homology domain-containing protein</fullName>
    </recommendedName>
</protein>
<evidence type="ECO:0000313" key="1">
    <source>
        <dbReference type="EMBL" id="SVD62676.1"/>
    </source>
</evidence>
<dbReference type="PANTHER" id="PTHR43123">
    <property type="entry name" value="POLYSACCHARIDE DEACETYLASE-RELATED"/>
    <property type="match status" value="1"/>
</dbReference>
<evidence type="ECO:0008006" key="2">
    <source>
        <dbReference type="Google" id="ProtNLM"/>
    </source>
</evidence>
<reference evidence="1" key="1">
    <citation type="submission" date="2018-05" db="EMBL/GenBank/DDBJ databases">
        <authorList>
            <person name="Lanie J.A."/>
            <person name="Ng W.-L."/>
            <person name="Kazmierczak K.M."/>
            <person name="Andrzejewski T.M."/>
            <person name="Davidsen T.M."/>
            <person name="Wayne K.J."/>
            <person name="Tettelin H."/>
            <person name="Glass J.I."/>
            <person name="Rusch D."/>
            <person name="Podicherti R."/>
            <person name="Tsui H.-C.T."/>
            <person name="Winkler M.E."/>
        </authorList>
    </citation>
    <scope>NUCLEOTIDE SEQUENCE</scope>
</reference>
<dbReference type="PANTHER" id="PTHR43123:SF1">
    <property type="entry name" value="POLYSACCHARIDE DEACETYLASE-RELATED"/>
    <property type="match status" value="1"/>
</dbReference>
<dbReference type="EMBL" id="UINC01162753">
    <property type="protein sequence ID" value="SVD62676.1"/>
    <property type="molecule type" value="Genomic_DNA"/>
</dbReference>
<dbReference type="AlphaFoldDB" id="A0A382WUV4"/>
<organism evidence="1">
    <name type="scientific">marine metagenome</name>
    <dbReference type="NCBI Taxonomy" id="408172"/>
    <lineage>
        <taxon>unclassified sequences</taxon>
        <taxon>metagenomes</taxon>
        <taxon>ecological metagenomes</taxon>
    </lineage>
</organism>
<proteinExistence type="predicted"/>
<feature type="non-terminal residue" evidence="1">
    <location>
        <position position="108"/>
    </location>
</feature>
<accession>A0A382WUV4</accession>
<dbReference type="SUPFAM" id="SSF88713">
    <property type="entry name" value="Glycoside hydrolase/deacetylase"/>
    <property type="match status" value="1"/>
</dbReference>
<sequence length="108" mass="12318">MKFLERDFIGYGKKTPNPNWPNKSRLAINIVINVEEGSEYSPLLGDLKSESGLSEVPGGRHNKNQRDLAIESIYEYGSRVGFWRITKLLDSYNLPHTFFVCALTLLQN</sequence>
<dbReference type="GO" id="GO:0005975">
    <property type="term" value="P:carbohydrate metabolic process"/>
    <property type="evidence" value="ECO:0007669"/>
    <property type="project" value="InterPro"/>
</dbReference>
<gene>
    <name evidence="1" type="ORF">METZ01_LOCUS415530</name>
</gene>